<name>A9NT97_PICSI</name>
<dbReference type="EMBL" id="EF084543">
    <property type="protein sequence ID" value="ABK23858.1"/>
    <property type="molecule type" value="mRNA"/>
</dbReference>
<reference evidence="1" key="1">
    <citation type="journal article" date="2008" name="BMC Genomics">
        <title>A conifer genomics resource of 200,000 spruce (Picea spp.) ESTs and 6,464 high-quality, sequence-finished full-length cDNAs for Sitka spruce (Picea sitchensis).</title>
        <authorList>
            <person name="Ralph S.G."/>
            <person name="Chun H.J."/>
            <person name="Kolosova N."/>
            <person name="Cooper D."/>
            <person name="Oddy C."/>
            <person name="Ritland C.E."/>
            <person name="Kirkpatrick R."/>
            <person name="Moore R."/>
            <person name="Barber S."/>
            <person name="Holt R.A."/>
            <person name="Jones S.J."/>
            <person name="Marra M.A."/>
            <person name="Douglas C.J."/>
            <person name="Ritland K."/>
            <person name="Bohlmann J."/>
        </authorList>
    </citation>
    <scope>NUCLEOTIDE SEQUENCE</scope>
    <source>
        <tissue evidence="1">Green portion of the leader tissue</tissue>
    </source>
</reference>
<evidence type="ECO:0000313" key="1">
    <source>
        <dbReference type="EMBL" id="ABK23858.1"/>
    </source>
</evidence>
<organism evidence="1">
    <name type="scientific">Picea sitchensis</name>
    <name type="common">Sitka spruce</name>
    <name type="synonym">Pinus sitchensis</name>
    <dbReference type="NCBI Taxonomy" id="3332"/>
    <lineage>
        <taxon>Eukaryota</taxon>
        <taxon>Viridiplantae</taxon>
        <taxon>Streptophyta</taxon>
        <taxon>Embryophyta</taxon>
        <taxon>Tracheophyta</taxon>
        <taxon>Spermatophyta</taxon>
        <taxon>Pinopsida</taxon>
        <taxon>Pinidae</taxon>
        <taxon>Conifers I</taxon>
        <taxon>Pinales</taxon>
        <taxon>Pinaceae</taxon>
        <taxon>Picea</taxon>
    </lineage>
</organism>
<sequence length="51" mass="6027">MKHERKEHLTLQAFFIPQGNMKKKNIRRCSHFSCCRAYRYSVIGVPTTSAR</sequence>
<proteinExistence type="evidence at transcript level"/>
<dbReference type="AlphaFoldDB" id="A9NT97"/>
<protein>
    <submittedName>
        <fullName evidence="1">Uncharacterized protein</fullName>
    </submittedName>
</protein>
<accession>A9NT97</accession>